<evidence type="ECO:0000256" key="1">
    <source>
        <dbReference type="ARBA" id="ARBA00022737"/>
    </source>
</evidence>
<dbReference type="AlphaFoldDB" id="A0A8J4YHN6"/>
<feature type="repeat" description="ANK" evidence="3">
    <location>
        <begin position="322"/>
        <end position="354"/>
    </location>
</feature>
<feature type="compositionally biased region" description="Low complexity" evidence="4">
    <location>
        <begin position="27"/>
        <end position="38"/>
    </location>
</feature>
<dbReference type="Gene3D" id="1.10.750.20">
    <property type="entry name" value="SOCS box"/>
    <property type="match status" value="1"/>
</dbReference>
<dbReference type="PROSITE" id="PS50297">
    <property type="entry name" value="ANK_REP_REGION"/>
    <property type="match status" value="6"/>
</dbReference>
<keyword evidence="7" id="KW-1185">Reference proteome</keyword>
<dbReference type="PROSITE" id="PS50088">
    <property type="entry name" value="ANK_REPEAT"/>
    <property type="match status" value="6"/>
</dbReference>
<protein>
    <submittedName>
        <fullName evidence="6">Ankyrin-1</fullName>
    </submittedName>
</protein>
<evidence type="ECO:0000259" key="5">
    <source>
        <dbReference type="PROSITE" id="PS50225"/>
    </source>
</evidence>
<dbReference type="Pfam" id="PF07525">
    <property type="entry name" value="SOCS_box"/>
    <property type="match status" value="1"/>
</dbReference>
<evidence type="ECO:0000256" key="2">
    <source>
        <dbReference type="ARBA" id="ARBA00023043"/>
    </source>
</evidence>
<feature type="domain" description="SOCS box" evidence="5">
    <location>
        <begin position="481"/>
        <end position="537"/>
    </location>
</feature>
<dbReference type="Gene3D" id="1.25.40.20">
    <property type="entry name" value="Ankyrin repeat-containing domain"/>
    <property type="match status" value="2"/>
</dbReference>
<keyword evidence="1" id="KW-0677">Repeat</keyword>
<dbReference type="PROSITE" id="PS50225">
    <property type="entry name" value="SOCS"/>
    <property type="match status" value="1"/>
</dbReference>
<dbReference type="Pfam" id="PF00023">
    <property type="entry name" value="Ank"/>
    <property type="match status" value="1"/>
</dbReference>
<evidence type="ECO:0000256" key="3">
    <source>
        <dbReference type="PROSITE-ProRule" id="PRU00023"/>
    </source>
</evidence>
<gene>
    <name evidence="6" type="primary">Ank1</name>
    <name evidence="6" type="ORF">GWK47_034327</name>
</gene>
<dbReference type="PANTHER" id="PTHR24198:SF165">
    <property type="entry name" value="ANKYRIN REPEAT-CONTAINING PROTEIN-RELATED"/>
    <property type="match status" value="1"/>
</dbReference>
<dbReference type="CDD" id="cd03716">
    <property type="entry name" value="SOCS_ASB_like"/>
    <property type="match status" value="1"/>
</dbReference>
<feature type="repeat" description="ANK" evidence="3">
    <location>
        <begin position="161"/>
        <end position="193"/>
    </location>
</feature>
<dbReference type="Pfam" id="PF12796">
    <property type="entry name" value="Ank_2"/>
    <property type="match status" value="2"/>
</dbReference>
<name>A0A8J4YHN6_CHIOP</name>
<dbReference type="SMART" id="SM00969">
    <property type="entry name" value="SOCS_box"/>
    <property type="match status" value="1"/>
</dbReference>
<evidence type="ECO:0000313" key="7">
    <source>
        <dbReference type="Proteomes" id="UP000770661"/>
    </source>
</evidence>
<evidence type="ECO:0000256" key="4">
    <source>
        <dbReference type="SAM" id="MobiDB-lite"/>
    </source>
</evidence>
<feature type="compositionally biased region" description="Acidic residues" evidence="4">
    <location>
        <begin position="12"/>
        <end position="22"/>
    </location>
</feature>
<dbReference type="InterPro" id="IPR002110">
    <property type="entry name" value="Ankyrin_rpt"/>
</dbReference>
<dbReference type="PRINTS" id="PR01415">
    <property type="entry name" value="ANKYRIN"/>
</dbReference>
<dbReference type="OrthoDB" id="366390at2759"/>
<comment type="caution">
    <text evidence="6">The sequence shown here is derived from an EMBL/GenBank/DDBJ whole genome shotgun (WGS) entry which is preliminary data.</text>
</comment>
<dbReference type="Proteomes" id="UP000770661">
    <property type="component" value="Unassembled WGS sequence"/>
</dbReference>
<feature type="repeat" description="ANK" evidence="3">
    <location>
        <begin position="288"/>
        <end position="320"/>
    </location>
</feature>
<dbReference type="PANTHER" id="PTHR24198">
    <property type="entry name" value="ANKYRIN REPEAT AND PROTEIN KINASE DOMAIN-CONTAINING PROTEIN"/>
    <property type="match status" value="1"/>
</dbReference>
<dbReference type="SMART" id="SM00248">
    <property type="entry name" value="ANK"/>
    <property type="match status" value="7"/>
</dbReference>
<feature type="repeat" description="ANK" evidence="3">
    <location>
        <begin position="358"/>
        <end position="390"/>
    </location>
</feature>
<proteinExistence type="predicted"/>
<dbReference type="SUPFAM" id="SSF48403">
    <property type="entry name" value="Ankyrin repeat"/>
    <property type="match status" value="1"/>
</dbReference>
<evidence type="ECO:0000313" key="6">
    <source>
        <dbReference type="EMBL" id="KAG0727572.1"/>
    </source>
</evidence>
<dbReference type="InterPro" id="IPR001496">
    <property type="entry name" value="SOCS_box"/>
</dbReference>
<accession>A0A8J4YHN6</accession>
<keyword evidence="2 3" id="KW-0040">ANK repeat</keyword>
<reference evidence="6" key="1">
    <citation type="submission" date="2020-07" db="EMBL/GenBank/DDBJ databases">
        <title>The High-quality genome of the commercially important snow crab, Chionoecetes opilio.</title>
        <authorList>
            <person name="Jeong J.-H."/>
            <person name="Ryu S."/>
        </authorList>
    </citation>
    <scope>NUCLEOTIDE SEQUENCE</scope>
    <source>
        <strain evidence="6">MADBK_172401_WGS</strain>
        <tissue evidence="6">Digestive gland</tissue>
    </source>
</reference>
<feature type="repeat" description="ANK" evidence="3">
    <location>
        <begin position="118"/>
        <end position="146"/>
    </location>
</feature>
<organism evidence="6 7">
    <name type="scientific">Chionoecetes opilio</name>
    <name type="common">Atlantic snow crab</name>
    <name type="synonym">Cancer opilio</name>
    <dbReference type="NCBI Taxonomy" id="41210"/>
    <lineage>
        <taxon>Eukaryota</taxon>
        <taxon>Metazoa</taxon>
        <taxon>Ecdysozoa</taxon>
        <taxon>Arthropoda</taxon>
        <taxon>Crustacea</taxon>
        <taxon>Multicrustacea</taxon>
        <taxon>Malacostraca</taxon>
        <taxon>Eumalacostraca</taxon>
        <taxon>Eucarida</taxon>
        <taxon>Decapoda</taxon>
        <taxon>Pleocyemata</taxon>
        <taxon>Brachyura</taxon>
        <taxon>Eubrachyura</taxon>
        <taxon>Majoidea</taxon>
        <taxon>Majidae</taxon>
        <taxon>Chionoecetes</taxon>
    </lineage>
</organism>
<feature type="region of interest" description="Disordered" evidence="4">
    <location>
        <begin position="1"/>
        <end position="49"/>
    </location>
</feature>
<dbReference type="InterPro" id="IPR036770">
    <property type="entry name" value="Ankyrin_rpt-contain_sf"/>
</dbReference>
<sequence>MPQETVSQDMREDAEVEEEEERGTDASGTESEGENNAGEGKGERKLQRSNSIQRELADAIVRLAPIAELKFLLQCGANVKDPVTQGLSPLHYAVWQRYPEAAEFLIGEGCDINARDEIGYTALHLSAEHGYTEMMKTLLKHDAQINFNIPPEYDDEFPTDAFDEPLRLAIKHDHHDAAKLLLEHGANPNTRYFFGSEINLVNPFNTTLLNLLLSYGAKPNARDRQGFTPIMKCCRLQQDASDEMETRDSISGAEILSHFTQTLKGIEAVLLLISFGGNVNARTEARHDYRSVLHYAVLSGSVPIVNLLLKQGAKINFEAAYNKPTPLDLAILKGDLEMVRLMLDNDADLDASSPIIGSPLHMACSEGIPNRLEILTLLLERGANPNLVIMGEDNSPIKPALGEYLTSNEDSEVEVVNLFLKHGAEVVMQSQSRDPRGILNCLPTLTKRPDVLIPLLEAAQRFDLNIIKHSSLIDNDQRKIYLKASIGQSCKVGQSPLPLKHLARVLLRQQLGDKLPVRIDELELPAIMNKYLLYEIS</sequence>
<dbReference type="EMBL" id="JACEEZ010003193">
    <property type="protein sequence ID" value="KAG0727572.1"/>
    <property type="molecule type" value="Genomic_DNA"/>
</dbReference>
<feature type="repeat" description="ANK" evidence="3">
    <location>
        <begin position="85"/>
        <end position="117"/>
    </location>
</feature>